<accession>A0A0K1P970</accession>
<keyword evidence="1" id="KW-0812">Transmembrane</keyword>
<evidence type="ECO:0000313" key="2">
    <source>
        <dbReference type="EMBL" id="AKU90083.1"/>
    </source>
</evidence>
<evidence type="ECO:0000313" key="3">
    <source>
        <dbReference type="Proteomes" id="UP000055590"/>
    </source>
</evidence>
<name>A0A0K1P970_9BACT</name>
<feature type="transmembrane region" description="Helical" evidence="1">
    <location>
        <begin position="99"/>
        <end position="116"/>
    </location>
</feature>
<dbReference type="RefSeq" id="WP_157370423.1">
    <property type="nucleotide sequence ID" value="NZ_CP012332.1"/>
</dbReference>
<dbReference type="NCBIfam" id="TIGR03382">
    <property type="entry name" value="GC_trans_RRR"/>
    <property type="match status" value="1"/>
</dbReference>
<proteinExistence type="predicted"/>
<dbReference type="InterPro" id="IPR017756">
    <property type="entry name" value="TM_Gly-Cys-Arg_CS"/>
</dbReference>
<keyword evidence="1" id="KW-0472">Membrane</keyword>
<dbReference type="Proteomes" id="UP000055590">
    <property type="component" value="Chromosome"/>
</dbReference>
<dbReference type="EMBL" id="CP012332">
    <property type="protein sequence ID" value="AKU90083.1"/>
    <property type="molecule type" value="Genomic_DNA"/>
</dbReference>
<dbReference type="KEGG" id="vin:AKJ08_0470"/>
<gene>
    <name evidence="2" type="ORF">AKJ08_0470</name>
</gene>
<evidence type="ECO:0000256" key="1">
    <source>
        <dbReference type="SAM" id="Phobius"/>
    </source>
</evidence>
<protein>
    <submittedName>
        <fullName evidence="2">Uncharacterized protein</fullName>
    </submittedName>
</protein>
<organism evidence="2 3">
    <name type="scientific">Vulgatibacter incomptus</name>
    <dbReference type="NCBI Taxonomy" id="1391653"/>
    <lineage>
        <taxon>Bacteria</taxon>
        <taxon>Pseudomonadati</taxon>
        <taxon>Myxococcota</taxon>
        <taxon>Myxococcia</taxon>
        <taxon>Myxococcales</taxon>
        <taxon>Cystobacterineae</taxon>
        <taxon>Vulgatibacteraceae</taxon>
        <taxon>Vulgatibacter</taxon>
    </lineage>
</organism>
<sequence>MTLRVDDTFGSVGVSEGDELDERSYGAVLGDRYFVIVGTDSDQHLMPIYEAGQVHCVDAMVPLERAASIALAPSCYDEALKDGLMPKCDDWAGCSSGGGGPAILTVGAAAALFAALRSRRRNLA</sequence>
<dbReference type="AlphaFoldDB" id="A0A0K1P970"/>
<reference evidence="2 3" key="1">
    <citation type="submission" date="2015-08" db="EMBL/GenBank/DDBJ databases">
        <authorList>
            <person name="Babu N.S."/>
            <person name="Beckwith C.J."/>
            <person name="Beseler K.G."/>
            <person name="Brison A."/>
            <person name="Carone J.V."/>
            <person name="Caskin T.P."/>
            <person name="Diamond M."/>
            <person name="Durham M.E."/>
            <person name="Foxe J.M."/>
            <person name="Go M."/>
            <person name="Henderson B.A."/>
            <person name="Jones I.B."/>
            <person name="McGettigan J.A."/>
            <person name="Micheletti S.J."/>
            <person name="Nasrallah M.E."/>
            <person name="Ortiz D."/>
            <person name="Piller C.R."/>
            <person name="Privatt S.R."/>
            <person name="Schneider S.L."/>
            <person name="Sharp S."/>
            <person name="Smith T.C."/>
            <person name="Stanton J.D."/>
            <person name="Ullery H.E."/>
            <person name="Wilson R.J."/>
            <person name="Serrano M.G."/>
            <person name="Buck G."/>
            <person name="Lee V."/>
            <person name="Wang Y."/>
            <person name="Carvalho R."/>
            <person name="Voegtly L."/>
            <person name="Shi R."/>
            <person name="Duckworth R."/>
            <person name="Johnson A."/>
            <person name="Loviza R."/>
            <person name="Walstead R."/>
            <person name="Shah Z."/>
            <person name="Kiflezghi M."/>
            <person name="Wade K."/>
            <person name="Ball S.L."/>
            <person name="Bradley K.W."/>
            <person name="Asai D.J."/>
            <person name="Bowman C.A."/>
            <person name="Russell D.A."/>
            <person name="Pope W.H."/>
            <person name="Jacobs-Sera D."/>
            <person name="Hendrix R.W."/>
            <person name="Hatfull G.F."/>
        </authorList>
    </citation>
    <scope>NUCLEOTIDE SEQUENCE [LARGE SCALE GENOMIC DNA]</scope>
    <source>
        <strain evidence="2 3">DSM 27710</strain>
    </source>
</reference>
<keyword evidence="3" id="KW-1185">Reference proteome</keyword>
<keyword evidence="1" id="KW-1133">Transmembrane helix</keyword>